<evidence type="ECO:0000256" key="17">
    <source>
        <dbReference type="SAM" id="Coils"/>
    </source>
</evidence>
<dbReference type="SUPFAM" id="SSF46977">
    <property type="entry name" value="Succinate dehydrogenase/fumarate reductase flavoprotein C-terminal domain"/>
    <property type="match status" value="1"/>
</dbReference>
<dbReference type="AlphaFoldDB" id="W8KHN9"/>
<proteinExistence type="inferred from homology"/>
<comment type="function">
    <text evidence="16">Catalyzes the oxidation of L-aspartate to iminoaspartate.</text>
</comment>
<keyword evidence="21" id="KW-1185">Reference proteome</keyword>
<keyword evidence="12 16" id="KW-0560">Oxidoreductase</keyword>
<keyword evidence="17" id="KW-0175">Coiled coil</keyword>
<feature type="active site" description="Proton acceptor" evidence="15">
    <location>
        <position position="293"/>
    </location>
</feature>
<dbReference type="FunFam" id="3.50.50.60:FF:000060">
    <property type="entry name" value="L-aspartate oxidase"/>
    <property type="match status" value="1"/>
</dbReference>
<feature type="coiled-coil region" evidence="17">
    <location>
        <begin position="456"/>
        <end position="483"/>
    </location>
</feature>
<evidence type="ECO:0000256" key="13">
    <source>
        <dbReference type="ARBA" id="ARBA00048305"/>
    </source>
</evidence>
<dbReference type="PANTHER" id="PTHR42716:SF2">
    <property type="entry name" value="L-ASPARTATE OXIDASE, CHLOROPLASTIC"/>
    <property type="match status" value="1"/>
</dbReference>
<evidence type="ECO:0000256" key="4">
    <source>
        <dbReference type="ARBA" id="ARBA00008562"/>
    </source>
</evidence>
<feature type="domain" description="Fumarate reductase/succinate dehydrogenase flavoprotein-like C-terminal" evidence="19">
    <location>
        <begin position="444"/>
        <end position="526"/>
    </location>
</feature>
<evidence type="ECO:0000256" key="8">
    <source>
        <dbReference type="ARBA" id="ARBA00022630"/>
    </source>
</evidence>
<dbReference type="FunFam" id="3.90.700.10:FF:000002">
    <property type="entry name" value="L-aspartate oxidase"/>
    <property type="match status" value="1"/>
</dbReference>
<comment type="pathway">
    <text evidence="3 16">Cofactor biosynthesis; NAD(+) biosynthesis; iminoaspartate from L-aspartate (oxidase route): step 1/1.</text>
</comment>
<dbReference type="SUPFAM" id="SSF56425">
    <property type="entry name" value="Succinate dehydrogenase/fumarate reductase flavoprotein, catalytic domain"/>
    <property type="match status" value="1"/>
</dbReference>
<protein>
    <recommendedName>
        <fullName evidence="6 14">L-aspartate oxidase</fullName>
        <ecNumber evidence="5 14">1.4.3.16</ecNumber>
    </recommendedName>
</protein>
<dbReference type="GO" id="GO:0034628">
    <property type="term" value="P:'de novo' NAD+ biosynthetic process from L-aspartate"/>
    <property type="evidence" value="ECO:0007669"/>
    <property type="project" value="TreeGrafter"/>
</dbReference>
<dbReference type="Gene3D" id="3.50.50.60">
    <property type="entry name" value="FAD/NAD(P)-binding domain"/>
    <property type="match status" value="1"/>
</dbReference>
<evidence type="ECO:0000256" key="9">
    <source>
        <dbReference type="ARBA" id="ARBA00022642"/>
    </source>
</evidence>
<comment type="cofactor">
    <cofactor evidence="1 16">
        <name>FAD</name>
        <dbReference type="ChEBI" id="CHEBI:57692"/>
    </cofactor>
</comment>
<evidence type="ECO:0000256" key="14">
    <source>
        <dbReference type="NCBIfam" id="TIGR00551"/>
    </source>
</evidence>
<evidence type="ECO:0000256" key="16">
    <source>
        <dbReference type="RuleBase" id="RU362049"/>
    </source>
</evidence>
<dbReference type="GO" id="GO:0000166">
    <property type="term" value="F:nucleotide binding"/>
    <property type="evidence" value="ECO:0007669"/>
    <property type="project" value="UniProtKB-KW"/>
</dbReference>
<dbReference type="InterPro" id="IPR027477">
    <property type="entry name" value="Succ_DH/fumarate_Rdtase_cat_sf"/>
</dbReference>
<dbReference type="PATRIC" id="fig|1354791.3.peg.1474"/>
<accession>W8KHN9</accession>
<evidence type="ECO:0000256" key="5">
    <source>
        <dbReference type="ARBA" id="ARBA00012173"/>
    </source>
</evidence>
<gene>
    <name evidence="20" type="ORF">M911_05180</name>
</gene>
<dbReference type="Proteomes" id="UP000019442">
    <property type="component" value="Chromosome"/>
</dbReference>
<evidence type="ECO:0000313" key="20">
    <source>
        <dbReference type="EMBL" id="AHK78663.1"/>
    </source>
</evidence>
<comment type="catalytic activity">
    <reaction evidence="13">
        <text>L-aspartate + O2 = iminosuccinate + H2O2</text>
        <dbReference type="Rhea" id="RHEA:25876"/>
        <dbReference type="ChEBI" id="CHEBI:15379"/>
        <dbReference type="ChEBI" id="CHEBI:16240"/>
        <dbReference type="ChEBI" id="CHEBI:29991"/>
        <dbReference type="ChEBI" id="CHEBI:77875"/>
        <dbReference type="EC" id="1.4.3.16"/>
    </reaction>
    <physiologicalReaction direction="left-to-right" evidence="13">
        <dbReference type="Rhea" id="RHEA:25877"/>
    </physiologicalReaction>
</comment>
<reference evidence="20 21" key="1">
    <citation type="journal article" date="2014" name="J Genomics">
        <title>Draft Genome Sequence of the Extremely Halophilic Phototrophic Purple Sulfur Bacterium Halorhodospira halochloris.</title>
        <authorList>
            <person name="Singh K.S."/>
            <person name="Kirksey J."/>
            <person name="Hoff W.D."/>
            <person name="Deole R."/>
        </authorList>
    </citation>
    <scope>NUCLEOTIDE SEQUENCE [LARGE SCALE GENOMIC DNA]</scope>
    <source>
        <strain evidence="20 21">A</strain>
    </source>
</reference>
<dbReference type="PANTHER" id="PTHR42716">
    <property type="entry name" value="L-ASPARTATE OXIDASE"/>
    <property type="match status" value="1"/>
</dbReference>
<keyword evidence="9 16" id="KW-0662">Pyridine nucleotide biosynthesis</keyword>
<dbReference type="OrthoDB" id="9806724at2"/>
<evidence type="ECO:0000256" key="11">
    <source>
        <dbReference type="ARBA" id="ARBA00022827"/>
    </source>
</evidence>
<keyword evidence="10" id="KW-0547">Nucleotide-binding</keyword>
<name>W8KHN9_9GAMM</name>
<comment type="similarity">
    <text evidence="4 16">Belongs to the FAD-dependent oxidoreductase 2 family. NadB subfamily.</text>
</comment>
<evidence type="ECO:0000256" key="7">
    <source>
        <dbReference type="ARBA" id="ARBA00022490"/>
    </source>
</evidence>
<comment type="subcellular location">
    <subcellularLocation>
        <location evidence="2 16">Cytoplasm</location>
    </subcellularLocation>
</comment>
<dbReference type="Gene3D" id="1.20.58.100">
    <property type="entry name" value="Fumarate reductase/succinate dehydrogenase flavoprotein-like, C-terminal domain"/>
    <property type="match status" value="1"/>
</dbReference>
<dbReference type="RefSeq" id="WP_025281045.1">
    <property type="nucleotide sequence ID" value="NZ_CP007268.1"/>
</dbReference>
<evidence type="ECO:0000256" key="3">
    <source>
        <dbReference type="ARBA" id="ARBA00004950"/>
    </source>
</evidence>
<evidence type="ECO:0000256" key="12">
    <source>
        <dbReference type="ARBA" id="ARBA00023002"/>
    </source>
</evidence>
<evidence type="ECO:0000256" key="2">
    <source>
        <dbReference type="ARBA" id="ARBA00004496"/>
    </source>
</evidence>
<keyword evidence="8 16" id="KW-0285">Flavoprotein</keyword>
<dbReference type="KEGG" id="hhc:M911_05180"/>
<evidence type="ECO:0000256" key="10">
    <source>
        <dbReference type="ARBA" id="ARBA00022741"/>
    </source>
</evidence>
<dbReference type="SUPFAM" id="SSF51905">
    <property type="entry name" value="FAD/NAD(P)-binding domain"/>
    <property type="match status" value="1"/>
</dbReference>
<dbReference type="InterPro" id="IPR003953">
    <property type="entry name" value="FAD-dep_OxRdtase_2_FAD-bd"/>
</dbReference>
<feature type="domain" description="FAD-dependent oxidoreductase 2 FAD-binding" evidence="18">
    <location>
        <begin position="14"/>
        <end position="395"/>
    </location>
</feature>
<dbReference type="InterPro" id="IPR005288">
    <property type="entry name" value="NadB"/>
</dbReference>
<dbReference type="InterPro" id="IPR015939">
    <property type="entry name" value="Fum_Rdtase/Succ_DH_flav-like_C"/>
</dbReference>
<organism evidence="20 21">
    <name type="scientific">Ectothiorhodospira haloalkaliphila</name>
    <dbReference type="NCBI Taxonomy" id="421628"/>
    <lineage>
        <taxon>Bacteria</taxon>
        <taxon>Pseudomonadati</taxon>
        <taxon>Pseudomonadota</taxon>
        <taxon>Gammaproteobacteria</taxon>
        <taxon>Chromatiales</taxon>
        <taxon>Ectothiorhodospiraceae</taxon>
        <taxon>Ectothiorhodospira</taxon>
    </lineage>
</organism>
<dbReference type="Pfam" id="PF00890">
    <property type="entry name" value="FAD_binding_2"/>
    <property type="match status" value="1"/>
</dbReference>
<dbReference type="EC" id="1.4.3.16" evidence="5 14"/>
<dbReference type="NCBIfam" id="NF006567">
    <property type="entry name" value="PRK09077.1"/>
    <property type="match status" value="1"/>
</dbReference>
<dbReference type="HOGENOM" id="CLU_014312_3_0_6"/>
<dbReference type="NCBIfam" id="TIGR00551">
    <property type="entry name" value="nadB"/>
    <property type="match status" value="1"/>
</dbReference>
<dbReference type="GO" id="GO:0005737">
    <property type="term" value="C:cytoplasm"/>
    <property type="evidence" value="ECO:0007669"/>
    <property type="project" value="UniProtKB-SubCell"/>
</dbReference>
<dbReference type="InterPro" id="IPR037099">
    <property type="entry name" value="Fum_R/Succ_DH_flav-like_C_sf"/>
</dbReference>
<evidence type="ECO:0000256" key="15">
    <source>
        <dbReference type="PIRSR" id="PIRSR000171-1"/>
    </source>
</evidence>
<dbReference type="GO" id="GO:0008734">
    <property type="term" value="F:L-aspartate oxidase activity"/>
    <property type="evidence" value="ECO:0007669"/>
    <property type="project" value="UniProtKB-UniRule"/>
</dbReference>
<dbReference type="EMBL" id="CP007268">
    <property type="protein sequence ID" value="AHK78663.1"/>
    <property type="molecule type" value="Genomic_DNA"/>
</dbReference>
<evidence type="ECO:0000313" key="21">
    <source>
        <dbReference type="Proteomes" id="UP000019442"/>
    </source>
</evidence>
<dbReference type="PIRSF" id="PIRSF000171">
    <property type="entry name" value="SDHA_APRA_LASPO"/>
    <property type="match status" value="1"/>
</dbReference>
<evidence type="ECO:0000256" key="1">
    <source>
        <dbReference type="ARBA" id="ARBA00001974"/>
    </source>
</evidence>
<sequence>MQEDTQAPERQSADVLIIGSGAAGLSLALHLASERRVAVLSKGPITEGSTLYAQGGVSAVLDRKDSIDAHVRDTLGAGAGLCDEKAVRHTVENGPQSIQWLLDLGVPFTREPTENGRVQLHLTREGGHSHRRVVHAADATGQAIESTLVEQVRRHDNIQLFEHHIAVDLINSAKLGLPGERCLGAYVLDLDRQQVEIFDASAVVLATGGASKVYLYSSNPDGSTGDGIAMAWRAGCRVANMEFMQFHPTCLFHPKAKSFLISEAVRGEGGRLLLPNGDPFMHDFDPRGELAPRDIVARAIDHEMKRLGADHLFLDISHKPADFIKGHFPTIYKRCLEFGFDITRDPLPVVPAAHYTCGGVVTDLSARTDLDGLYAIGEVAYTGLHGANRMASNSLLECLVFARSAATHILAHTDHVTRDAQIPPWDESRVTDSDEEVVVSHNWDELRRFMWDYVGIVRSSKRLQRALRRIELLQGEIQEYYSNFRVSNDLIELRNLAVVAEIIIRSALSRQESRGLHYTIDYPDTDPALDGIPTLLVPGGTPGRELPHA</sequence>
<keyword evidence="7" id="KW-0963">Cytoplasm</keyword>
<reference evidence="21" key="2">
    <citation type="submission" date="2014-02" db="EMBL/GenBank/DDBJ databases">
        <title>Draft Genome Sequence of extremely halophilic bacteria Halorhodospira halochloris.</title>
        <authorList>
            <person name="Singh K.S."/>
        </authorList>
    </citation>
    <scope>NUCLEOTIDE SEQUENCE [LARGE SCALE GENOMIC DNA]</scope>
    <source>
        <strain evidence="21">A</strain>
    </source>
</reference>
<evidence type="ECO:0000256" key="6">
    <source>
        <dbReference type="ARBA" id="ARBA00021901"/>
    </source>
</evidence>
<dbReference type="FunFam" id="1.20.58.100:FF:000002">
    <property type="entry name" value="L-aspartate oxidase"/>
    <property type="match status" value="1"/>
</dbReference>
<dbReference type="InterPro" id="IPR036188">
    <property type="entry name" value="FAD/NAD-bd_sf"/>
</dbReference>
<dbReference type="PRINTS" id="PR00368">
    <property type="entry name" value="FADPNR"/>
</dbReference>
<evidence type="ECO:0000259" key="19">
    <source>
        <dbReference type="Pfam" id="PF02910"/>
    </source>
</evidence>
<keyword evidence="11 16" id="KW-0274">FAD</keyword>
<dbReference type="Pfam" id="PF02910">
    <property type="entry name" value="Succ_DH_flav_C"/>
    <property type="match status" value="1"/>
</dbReference>
<dbReference type="Gene3D" id="3.90.700.10">
    <property type="entry name" value="Succinate dehydrogenase/fumarate reductase flavoprotein, catalytic domain"/>
    <property type="match status" value="1"/>
</dbReference>
<dbReference type="UniPathway" id="UPA00253">
    <property type="reaction ID" value="UER00326"/>
</dbReference>
<evidence type="ECO:0000259" key="18">
    <source>
        <dbReference type="Pfam" id="PF00890"/>
    </source>
</evidence>